<dbReference type="OrthoDB" id="2082325at2"/>
<evidence type="ECO:0000256" key="1">
    <source>
        <dbReference type="SAM" id="Phobius"/>
    </source>
</evidence>
<dbReference type="Proteomes" id="UP000215145">
    <property type="component" value="Unassembled WGS sequence"/>
</dbReference>
<reference evidence="2 3" key="1">
    <citation type="submission" date="2017-07" db="EMBL/GenBank/DDBJ databases">
        <title>Paenibacillus herberti R33 genome sequencing and assembly.</title>
        <authorList>
            <person name="Su W."/>
        </authorList>
    </citation>
    <scope>NUCLEOTIDE SEQUENCE [LARGE SCALE GENOMIC DNA]</scope>
    <source>
        <strain evidence="2 3">R33</strain>
    </source>
</reference>
<protein>
    <submittedName>
        <fullName evidence="2">Uncharacterized protein</fullName>
    </submittedName>
</protein>
<sequence length="169" mass="19190">MKQLLLILLLVIIIVVLLIAGPWILLYLGLASGEDPPKPKYSYGEFPFYLEYEKNGEKIIVKDKVIVKYDGIGLSTGTGKYIKWKQTLASGNDEVVLFDEGGMVRVFLAIREMNYNLDEKNENIEYINSFPNIIKEEKDGTITSSEAISNTKLYNIKIVKFEFGKSILK</sequence>
<dbReference type="RefSeq" id="WP_089526905.1">
    <property type="nucleotide sequence ID" value="NZ_NMUQ01000004.1"/>
</dbReference>
<proteinExistence type="predicted"/>
<dbReference type="EMBL" id="NMUQ01000004">
    <property type="protein sequence ID" value="OXM13176.1"/>
    <property type="molecule type" value="Genomic_DNA"/>
</dbReference>
<keyword evidence="1" id="KW-1133">Transmembrane helix</keyword>
<name>A0A229NTJ9_9BACL</name>
<accession>A0A229NTJ9</accession>
<keyword evidence="1" id="KW-0472">Membrane</keyword>
<comment type="caution">
    <text evidence="2">The sequence shown here is derived from an EMBL/GenBank/DDBJ whole genome shotgun (WGS) entry which is preliminary data.</text>
</comment>
<organism evidence="2 3">
    <name type="scientific">Paenibacillus herberti</name>
    <dbReference type="NCBI Taxonomy" id="1619309"/>
    <lineage>
        <taxon>Bacteria</taxon>
        <taxon>Bacillati</taxon>
        <taxon>Bacillota</taxon>
        <taxon>Bacilli</taxon>
        <taxon>Bacillales</taxon>
        <taxon>Paenibacillaceae</taxon>
        <taxon>Paenibacillus</taxon>
    </lineage>
</organism>
<keyword evidence="3" id="KW-1185">Reference proteome</keyword>
<evidence type="ECO:0000313" key="3">
    <source>
        <dbReference type="Proteomes" id="UP000215145"/>
    </source>
</evidence>
<keyword evidence="1" id="KW-0812">Transmembrane</keyword>
<dbReference type="AlphaFoldDB" id="A0A229NTJ9"/>
<feature type="transmembrane region" description="Helical" evidence="1">
    <location>
        <begin position="6"/>
        <end position="30"/>
    </location>
</feature>
<gene>
    <name evidence="2" type="ORF">CGZ75_23740</name>
</gene>
<evidence type="ECO:0000313" key="2">
    <source>
        <dbReference type="EMBL" id="OXM13176.1"/>
    </source>
</evidence>